<gene>
    <name evidence="2" type="ORF">C7M84_013215</name>
</gene>
<dbReference type="Proteomes" id="UP000283509">
    <property type="component" value="Unassembled WGS sequence"/>
</dbReference>
<accession>A0A423SX05</accession>
<comment type="caution">
    <text evidence="2">The sequence shown here is derived from an EMBL/GenBank/DDBJ whole genome shotgun (WGS) entry which is preliminary data.</text>
</comment>
<evidence type="ECO:0000313" key="2">
    <source>
        <dbReference type="EMBL" id="ROT68638.1"/>
    </source>
</evidence>
<name>A0A423SX05_PENVA</name>
<protein>
    <submittedName>
        <fullName evidence="2">Allatostatin-cc</fullName>
    </submittedName>
</protein>
<dbReference type="EMBL" id="QCYY01002650">
    <property type="protein sequence ID" value="ROT68638.1"/>
    <property type="molecule type" value="Genomic_DNA"/>
</dbReference>
<dbReference type="AlphaFoldDB" id="A0A423SX05"/>
<feature type="compositionally biased region" description="Pro residues" evidence="1">
    <location>
        <begin position="110"/>
        <end position="122"/>
    </location>
</feature>
<evidence type="ECO:0000313" key="3">
    <source>
        <dbReference type="Proteomes" id="UP000283509"/>
    </source>
</evidence>
<sequence length="156" mass="17105">MVLILERIIIDGNNYGQTKIPIRRNLTLATPSSPFLSPLPSHPLPSLPLPPPHLIRSLPLFPIPLPPLPPSSPAPLIPPSLPPQVSAPRKRAAIVLDKLMFALQKALDDNPPPAPGPHPPAYPRSRPFAGTMDLQRRGNGDGRLYWRCYFNAVSCF</sequence>
<feature type="region of interest" description="Disordered" evidence="1">
    <location>
        <begin position="107"/>
        <end position="130"/>
    </location>
</feature>
<organism evidence="2 3">
    <name type="scientific">Penaeus vannamei</name>
    <name type="common">Whiteleg shrimp</name>
    <name type="synonym">Litopenaeus vannamei</name>
    <dbReference type="NCBI Taxonomy" id="6689"/>
    <lineage>
        <taxon>Eukaryota</taxon>
        <taxon>Metazoa</taxon>
        <taxon>Ecdysozoa</taxon>
        <taxon>Arthropoda</taxon>
        <taxon>Crustacea</taxon>
        <taxon>Multicrustacea</taxon>
        <taxon>Malacostraca</taxon>
        <taxon>Eumalacostraca</taxon>
        <taxon>Eucarida</taxon>
        <taxon>Decapoda</taxon>
        <taxon>Dendrobranchiata</taxon>
        <taxon>Penaeoidea</taxon>
        <taxon>Penaeidae</taxon>
        <taxon>Penaeus</taxon>
    </lineage>
</organism>
<evidence type="ECO:0000256" key="1">
    <source>
        <dbReference type="SAM" id="MobiDB-lite"/>
    </source>
</evidence>
<reference evidence="2 3" key="1">
    <citation type="submission" date="2018-04" db="EMBL/GenBank/DDBJ databases">
        <authorList>
            <person name="Zhang X."/>
            <person name="Yuan J."/>
            <person name="Li F."/>
            <person name="Xiang J."/>
        </authorList>
    </citation>
    <scope>NUCLEOTIDE SEQUENCE [LARGE SCALE GENOMIC DNA]</scope>
    <source>
        <tissue evidence="2">Muscle</tissue>
    </source>
</reference>
<keyword evidence="3" id="KW-1185">Reference proteome</keyword>
<proteinExistence type="predicted"/>
<reference evidence="2 3" key="2">
    <citation type="submission" date="2019-01" db="EMBL/GenBank/DDBJ databases">
        <title>The decoding of complex shrimp genome reveals the adaptation for benthos swimmer, frequently molting mechanism and breeding impact on genome.</title>
        <authorList>
            <person name="Sun Y."/>
            <person name="Gao Y."/>
            <person name="Yu Y."/>
        </authorList>
    </citation>
    <scope>NUCLEOTIDE SEQUENCE [LARGE SCALE GENOMIC DNA]</scope>
    <source>
        <tissue evidence="2">Muscle</tissue>
    </source>
</reference>